<protein>
    <submittedName>
        <fullName evidence="2">Uncharacterized protein</fullName>
    </submittedName>
</protein>
<keyword evidence="3" id="KW-1185">Reference proteome</keyword>
<gene>
    <name evidence="2" type="ORF">CYCCA115_LOCUS7030</name>
</gene>
<evidence type="ECO:0000313" key="3">
    <source>
        <dbReference type="Proteomes" id="UP001295423"/>
    </source>
</evidence>
<accession>A0AAD2CNL7</accession>
<reference evidence="2" key="1">
    <citation type="submission" date="2023-08" db="EMBL/GenBank/DDBJ databases">
        <authorList>
            <person name="Audoor S."/>
            <person name="Bilcke G."/>
        </authorList>
    </citation>
    <scope>NUCLEOTIDE SEQUENCE</scope>
</reference>
<evidence type="ECO:0000256" key="1">
    <source>
        <dbReference type="SAM" id="MobiDB-lite"/>
    </source>
</evidence>
<proteinExistence type="predicted"/>
<name>A0AAD2CNL7_9STRA</name>
<organism evidence="2 3">
    <name type="scientific">Cylindrotheca closterium</name>
    <dbReference type="NCBI Taxonomy" id="2856"/>
    <lineage>
        <taxon>Eukaryota</taxon>
        <taxon>Sar</taxon>
        <taxon>Stramenopiles</taxon>
        <taxon>Ochrophyta</taxon>
        <taxon>Bacillariophyta</taxon>
        <taxon>Bacillariophyceae</taxon>
        <taxon>Bacillariophycidae</taxon>
        <taxon>Bacillariales</taxon>
        <taxon>Bacillariaceae</taxon>
        <taxon>Cylindrotheca</taxon>
    </lineage>
</organism>
<feature type="region of interest" description="Disordered" evidence="1">
    <location>
        <begin position="1"/>
        <end position="21"/>
    </location>
</feature>
<comment type="caution">
    <text evidence="2">The sequence shown here is derived from an EMBL/GenBank/DDBJ whole genome shotgun (WGS) entry which is preliminary data.</text>
</comment>
<feature type="compositionally biased region" description="Polar residues" evidence="1">
    <location>
        <begin position="60"/>
        <end position="70"/>
    </location>
</feature>
<feature type="compositionally biased region" description="Basic and acidic residues" evidence="1">
    <location>
        <begin position="1"/>
        <end position="10"/>
    </location>
</feature>
<dbReference type="Proteomes" id="UP001295423">
    <property type="component" value="Unassembled WGS sequence"/>
</dbReference>
<dbReference type="AlphaFoldDB" id="A0AAD2CNL7"/>
<evidence type="ECO:0000313" key="2">
    <source>
        <dbReference type="EMBL" id="CAJ1940414.1"/>
    </source>
</evidence>
<feature type="region of interest" description="Disordered" evidence="1">
    <location>
        <begin position="45"/>
        <end position="70"/>
    </location>
</feature>
<dbReference type="EMBL" id="CAKOGP040000890">
    <property type="protein sequence ID" value="CAJ1940414.1"/>
    <property type="molecule type" value="Genomic_DNA"/>
</dbReference>
<sequence>MAETIEESKDALLGMDPPSEDEDVELDYKCGELRMLSETFTAVDGDTASESTVSAESAGTRGNSGDNQNLQAVYGPPLSRDQAAAAVPEGEKGLVWYSIVIPDDFIVNGKLVSGLNKRDFDLSTHEIKPRRASLPVTRTQLFSALSRIEGSKGPRYIFNGVLNGWPGLRNFELVRLECKRSLGPLTTPDYLNSYQSTWGHHWSVVQEGAVGVAPQIKDKNRIYRATLRAAPWTREGWAPGNLGHVFWFEAQKEIPTLTYGSPMVATVGDEKCTAVHMISHRYYVAKESAKDKLTYHSVVLLEWEHGKFCTLVEGAYLNGIGGYKGKSNWYDDRDEPVTALYKALPKEMIQPWLSSASEIRLYDIASKNLDEFKQYIEKYAGSRFTDPRYTFSHPARLFYRSRSHIAQYLINYITRDGNYSEINRNCQTLAADLCSFLAGKKGVVPFHPVNRFEYNNRAHLFLYESQMYENKHKKTGMSRIFG</sequence>
<feature type="compositionally biased region" description="Low complexity" evidence="1">
    <location>
        <begin position="48"/>
        <end position="58"/>
    </location>
</feature>